<dbReference type="EMBL" id="JAWDGP010002178">
    <property type="protein sequence ID" value="KAK3784967.1"/>
    <property type="molecule type" value="Genomic_DNA"/>
</dbReference>
<evidence type="ECO:0000313" key="2">
    <source>
        <dbReference type="Proteomes" id="UP001283361"/>
    </source>
</evidence>
<organism evidence="1 2">
    <name type="scientific">Elysia crispata</name>
    <name type="common">lettuce slug</name>
    <dbReference type="NCBI Taxonomy" id="231223"/>
    <lineage>
        <taxon>Eukaryota</taxon>
        <taxon>Metazoa</taxon>
        <taxon>Spiralia</taxon>
        <taxon>Lophotrochozoa</taxon>
        <taxon>Mollusca</taxon>
        <taxon>Gastropoda</taxon>
        <taxon>Heterobranchia</taxon>
        <taxon>Euthyneura</taxon>
        <taxon>Panpulmonata</taxon>
        <taxon>Sacoglossa</taxon>
        <taxon>Placobranchoidea</taxon>
        <taxon>Plakobranchidae</taxon>
        <taxon>Elysia</taxon>
    </lineage>
</organism>
<keyword evidence="2" id="KW-1185">Reference proteome</keyword>
<gene>
    <name evidence="1" type="ORF">RRG08_062712</name>
</gene>
<sequence>MSVSVTGKNQITGFGNRDCHKQRFSCGFSLFSVRWISGNHLVGIRLFQFLVDKEETNTDSQLSNSNVYLSLEDLINICLQHQEDRALCLIILRQGNITSTVFPRQTDNI</sequence>
<accession>A0AAE1DW67</accession>
<comment type="caution">
    <text evidence="1">The sequence shown here is derived from an EMBL/GenBank/DDBJ whole genome shotgun (WGS) entry which is preliminary data.</text>
</comment>
<proteinExistence type="predicted"/>
<evidence type="ECO:0000313" key="1">
    <source>
        <dbReference type="EMBL" id="KAK3784967.1"/>
    </source>
</evidence>
<dbReference type="Proteomes" id="UP001283361">
    <property type="component" value="Unassembled WGS sequence"/>
</dbReference>
<reference evidence="1" key="1">
    <citation type="journal article" date="2023" name="G3 (Bethesda)">
        <title>A reference genome for the long-term kleptoplast-retaining sea slug Elysia crispata morphotype clarki.</title>
        <authorList>
            <person name="Eastman K.E."/>
            <person name="Pendleton A.L."/>
            <person name="Shaikh M.A."/>
            <person name="Suttiyut T."/>
            <person name="Ogas R."/>
            <person name="Tomko P."/>
            <person name="Gavelis G."/>
            <person name="Widhalm J.R."/>
            <person name="Wisecaver J.H."/>
        </authorList>
    </citation>
    <scope>NUCLEOTIDE SEQUENCE</scope>
    <source>
        <strain evidence="1">ECLA1</strain>
    </source>
</reference>
<protein>
    <submittedName>
        <fullName evidence="1">Uncharacterized protein</fullName>
    </submittedName>
</protein>
<name>A0AAE1DW67_9GAST</name>
<dbReference type="AlphaFoldDB" id="A0AAE1DW67"/>